<dbReference type="AlphaFoldDB" id="A0A7W7YFX2"/>
<feature type="domain" description="3-keto-alpha-glucoside-1,2-lyase/3-keto-2-hydroxy-glucal hydratase" evidence="2">
    <location>
        <begin position="25"/>
        <end position="223"/>
    </location>
</feature>
<dbReference type="EMBL" id="JACHIG010000017">
    <property type="protein sequence ID" value="MBB5035422.1"/>
    <property type="molecule type" value="Genomic_DNA"/>
</dbReference>
<evidence type="ECO:0000256" key="1">
    <source>
        <dbReference type="SAM" id="SignalP"/>
    </source>
</evidence>
<keyword evidence="1" id="KW-0732">Signal</keyword>
<accession>A0A7W7YFX2</accession>
<keyword evidence="4" id="KW-1185">Reference proteome</keyword>
<dbReference type="RefSeq" id="WP_184344213.1">
    <property type="nucleotide sequence ID" value="NZ_JACHIG010000017.1"/>
</dbReference>
<organism evidence="3 4">
    <name type="scientific">Prosthecobacter vanneervenii</name>
    <dbReference type="NCBI Taxonomy" id="48466"/>
    <lineage>
        <taxon>Bacteria</taxon>
        <taxon>Pseudomonadati</taxon>
        <taxon>Verrucomicrobiota</taxon>
        <taxon>Verrucomicrobiia</taxon>
        <taxon>Verrucomicrobiales</taxon>
        <taxon>Verrucomicrobiaceae</taxon>
        <taxon>Prosthecobacter</taxon>
    </lineage>
</organism>
<sequence>MTHRLLSLAAALVSLSSALRAEDAFVPLFDGKTLAGWEQHSGKAEYRVENGAVVGKTVPDTGNSFLCTAKKYANFILELEFKVDPSMNSGIQFRSNYYTQETEVEIAGKKKKFPADRVHGYQFEIDPSPRAFTGGVYDEGRRGWLFDLKNNEAARKAFKQGEWNQARIECRGSSIKTFINGVPAADFTDDMTAEGVIALQVHGIGKKKEAVGKEVMWKNIRIQELK</sequence>
<evidence type="ECO:0000313" key="4">
    <source>
        <dbReference type="Proteomes" id="UP000590740"/>
    </source>
</evidence>
<feature type="signal peptide" evidence="1">
    <location>
        <begin position="1"/>
        <end position="21"/>
    </location>
</feature>
<gene>
    <name evidence="3" type="ORF">HNQ65_005033</name>
</gene>
<dbReference type="Gene3D" id="2.60.120.560">
    <property type="entry name" value="Exo-inulinase, domain 1"/>
    <property type="match status" value="1"/>
</dbReference>
<dbReference type="GO" id="GO:0016787">
    <property type="term" value="F:hydrolase activity"/>
    <property type="evidence" value="ECO:0007669"/>
    <property type="project" value="InterPro"/>
</dbReference>
<evidence type="ECO:0000313" key="3">
    <source>
        <dbReference type="EMBL" id="MBB5035422.1"/>
    </source>
</evidence>
<dbReference type="InterPro" id="IPR010496">
    <property type="entry name" value="AL/BT2_dom"/>
</dbReference>
<dbReference type="Pfam" id="PF06439">
    <property type="entry name" value="3keto-disac_hyd"/>
    <property type="match status" value="1"/>
</dbReference>
<evidence type="ECO:0000259" key="2">
    <source>
        <dbReference type="Pfam" id="PF06439"/>
    </source>
</evidence>
<reference evidence="3 4" key="1">
    <citation type="submission" date="2020-08" db="EMBL/GenBank/DDBJ databases">
        <title>Genomic Encyclopedia of Type Strains, Phase IV (KMG-IV): sequencing the most valuable type-strain genomes for metagenomic binning, comparative biology and taxonomic classification.</title>
        <authorList>
            <person name="Goeker M."/>
        </authorList>
    </citation>
    <scope>NUCLEOTIDE SEQUENCE [LARGE SCALE GENOMIC DNA]</scope>
    <source>
        <strain evidence="3 4">DSM 12252</strain>
    </source>
</reference>
<proteinExistence type="predicted"/>
<protein>
    <recommendedName>
        <fullName evidence="2">3-keto-alpha-glucoside-1,2-lyase/3-keto-2-hydroxy-glucal hydratase domain-containing protein</fullName>
    </recommendedName>
</protein>
<dbReference type="Proteomes" id="UP000590740">
    <property type="component" value="Unassembled WGS sequence"/>
</dbReference>
<comment type="caution">
    <text evidence="3">The sequence shown here is derived from an EMBL/GenBank/DDBJ whole genome shotgun (WGS) entry which is preliminary data.</text>
</comment>
<name>A0A7W7YFX2_9BACT</name>
<feature type="chain" id="PRO_5030692340" description="3-keto-alpha-glucoside-1,2-lyase/3-keto-2-hydroxy-glucal hydratase domain-containing protein" evidence="1">
    <location>
        <begin position="22"/>
        <end position="226"/>
    </location>
</feature>